<feature type="transmembrane region" description="Helical" evidence="5">
    <location>
        <begin position="18"/>
        <end position="40"/>
    </location>
</feature>
<feature type="domain" description="Major facilitator superfamily (MFS) profile" evidence="6">
    <location>
        <begin position="21"/>
        <end position="225"/>
    </location>
</feature>
<evidence type="ECO:0000259" key="6">
    <source>
        <dbReference type="PROSITE" id="PS50850"/>
    </source>
</evidence>
<evidence type="ECO:0000313" key="7">
    <source>
        <dbReference type="EMBL" id="MEQ0560402.1"/>
    </source>
</evidence>
<dbReference type="Pfam" id="PF07690">
    <property type="entry name" value="MFS_1"/>
    <property type="match status" value="1"/>
</dbReference>
<feature type="transmembrane region" description="Helical" evidence="5">
    <location>
        <begin position="175"/>
        <end position="197"/>
    </location>
</feature>
<dbReference type="InterPro" id="IPR020846">
    <property type="entry name" value="MFS_dom"/>
</dbReference>
<dbReference type="InterPro" id="IPR011701">
    <property type="entry name" value="MFS"/>
</dbReference>
<dbReference type="InterPro" id="IPR036259">
    <property type="entry name" value="MFS_trans_sf"/>
</dbReference>
<proteinExistence type="predicted"/>
<accession>A0ABV0LDM1</accession>
<evidence type="ECO:0000256" key="4">
    <source>
        <dbReference type="ARBA" id="ARBA00023136"/>
    </source>
</evidence>
<feature type="transmembrane region" description="Helical" evidence="5">
    <location>
        <begin position="114"/>
        <end position="136"/>
    </location>
</feature>
<keyword evidence="8" id="KW-1185">Reference proteome</keyword>
<reference evidence="7 8" key="1">
    <citation type="submission" date="2024-05" db="EMBL/GenBank/DDBJ databases">
        <authorList>
            <person name="Zhao H."/>
            <person name="Xu Y."/>
            <person name="Lin S."/>
            <person name="Spain J.C."/>
            <person name="Zhou N.-Y."/>
        </authorList>
    </citation>
    <scope>NUCLEOTIDE SEQUENCE [LARGE SCALE GENOMIC DNA]</scope>
    <source>
        <strain evidence="7 8">NEAU-NG30</strain>
    </source>
</reference>
<evidence type="ECO:0000256" key="2">
    <source>
        <dbReference type="ARBA" id="ARBA00022692"/>
    </source>
</evidence>
<dbReference type="RefSeq" id="WP_348951226.1">
    <property type="nucleotide sequence ID" value="NZ_JBDZYD010000005.1"/>
</dbReference>
<comment type="caution">
    <text evidence="7">The sequence shown here is derived from an EMBL/GenBank/DDBJ whole genome shotgun (WGS) entry which is preliminary data.</text>
</comment>
<dbReference type="Gene3D" id="1.20.1250.20">
    <property type="entry name" value="MFS general substrate transporter like domains"/>
    <property type="match status" value="1"/>
</dbReference>
<feature type="transmembrane region" description="Helical" evidence="5">
    <location>
        <begin position="143"/>
        <end position="163"/>
    </location>
</feature>
<evidence type="ECO:0000313" key="8">
    <source>
        <dbReference type="Proteomes" id="UP001440984"/>
    </source>
</evidence>
<gene>
    <name evidence="7" type="ORF">ABJI51_15035</name>
</gene>
<keyword evidence="4 5" id="KW-0472">Membrane</keyword>
<feature type="transmembrane region" description="Helical" evidence="5">
    <location>
        <begin position="60"/>
        <end position="81"/>
    </location>
</feature>
<dbReference type="EMBL" id="JBDZYD010000005">
    <property type="protein sequence ID" value="MEQ0560402.1"/>
    <property type="molecule type" value="Genomic_DNA"/>
</dbReference>
<dbReference type="PROSITE" id="PS50850">
    <property type="entry name" value="MFS"/>
    <property type="match status" value="1"/>
</dbReference>
<keyword evidence="3 5" id="KW-1133">Transmembrane helix</keyword>
<dbReference type="Proteomes" id="UP001440984">
    <property type="component" value="Unassembled WGS sequence"/>
</dbReference>
<evidence type="ECO:0000256" key="3">
    <source>
        <dbReference type="ARBA" id="ARBA00022989"/>
    </source>
</evidence>
<sequence>MYVTPPTPPVTRPVAAPVWWQVFGPGLTALIGLFMLTAIYRFDGMSEIQRDFGLSDVSLLLIGLVAYLAGAALAAPAGLLLGARFPTAVAVPAACFLLLGVALAAFAPAGGVLAIGRVLSGLGTGAAAGATVALTLKLRQLRAAIAGVFAALAVLSLVLGPVIGQLISEAVGFRVVQLAAIPLLLIALVVTGVIGLVRLSTAKRPAPPVSYGMPYPPPGPQSGGV</sequence>
<name>A0ABV0LDM1_9PSEU</name>
<evidence type="ECO:0000256" key="1">
    <source>
        <dbReference type="ARBA" id="ARBA00004651"/>
    </source>
</evidence>
<dbReference type="SUPFAM" id="SSF103473">
    <property type="entry name" value="MFS general substrate transporter"/>
    <property type="match status" value="1"/>
</dbReference>
<protein>
    <submittedName>
        <fullName evidence="7">MFS transporter</fullName>
    </submittedName>
</protein>
<evidence type="ECO:0000256" key="5">
    <source>
        <dbReference type="SAM" id="Phobius"/>
    </source>
</evidence>
<comment type="subcellular location">
    <subcellularLocation>
        <location evidence="1">Cell membrane</location>
        <topology evidence="1">Multi-pass membrane protein</topology>
    </subcellularLocation>
</comment>
<keyword evidence="2 5" id="KW-0812">Transmembrane</keyword>
<organism evidence="7 8">
    <name type="scientific">Amycolatopsis melonis</name>
    <dbReference type="NCBI Taxonomy" id="3156488"/>
    <lineage>
        <taxon>Bacteria</taxon>
        <taxon>Bacillati</taxon>
        <taxon>Actinomycetota</taxon>
        <taxon>Actinomycetes</taxon>
        <taxon>Pseudonocardiales</taxon>
        <taxon>Pseudonocardiaceae</taxon>
        <taxon>Amycolatopsis</taxon>
    </lineage>
</organism>
<feature type="transmembrane region" description="Helical" evidence="5">
    <location>
        <begin position="88"/>
        <end position="108"/>
    </location>
</feature>